<dbReference type="AlphaFoldDB" id="A0A2A3M3V1"/>
<evidence type="ECO:0000313" key="2">
    <source>
        <dbReference type="Proteomes" id="UP000218102"/>
    </source>
</evidence>
<proteinExistence type="predicted"/>
<organism evidence="1 2">
    <name type="scientific">Pseudomonas plecoglossicida</name>
    <dbReference type="NCBI Taxonomy" id="70775"/>
    <lineage>
        <taxon>Bacteria</taxon>
        <taxon>Pseudomonadati</taxon>
        <taxon>Pseudomonadota</taxon>
        <taxon>Gammaproteobacteria</taxon>
        <taxon>Pseudomonadales</taxon>
        <taxon>Pseudomonadaceae</taxon>
        <taxon>Pseudomonas</taxon>
    </lineage>
</organism>
<dbReference type="Proteomes" id="UP000218102">
    <property type="component" value="Unassembled WGS sequence"/>
</dbReference>
<name>A0A2A3M3V1_PSEDL</name>
<protein>
    <submittedName>
        <fullName evidence="1">Uncharacterized protein</fullName>
    </submittedName>
</protein>
<comment type="caution">
    <text evidence="1">The sequence shown here is derived from an EMBL/GenBank/DDBJ whole genome shotgun (WGS) entry which is preliminary data.</text>
</comment>
<evidence type="ECO:0000313" key="1">
    <source>
        <dbReference type="EMBL" id="PBJ94719.1"/>
    </source>
</evidence>
<reference evidence="1 2" key="1">
    <citation type="submission" date="2017-09" db="EMBL/GenBank/DDBJ databases">
        <authorList>
            <person name="Ehlers B."/>
            <person name="Leendertz F.H."/>
        </authorList>
    </citation>
    <scope>NUCLEOTIDE SEQUENCE [LARGE SCALE GENOMIC DNA]</scope>
    <source>
        <strain evidence="1 2">DJ-1</strain>
    </source>
</reference>
<dbReference type="EMBL" id="NTME01000013">
    <property type="protein sequence ID" value="PBJ94719.1"/>
    <property type="molecule type" value="Genomic_DNA"/>
</dbReference>
<accession>A0A2A3M3V1</accession>
<sequence>MTEPTLQVPKELSQLSHQELCALAEEAISKLSRQDEQIYQLKAYQVQHNNLLVKLLDLFIAGNYAKIHGELRYLAEKLQEKRAAKARGKR</sequence>
<gene>
    <name evidence="1" type="ORF">CMV24_14775</name>
</gene>
<dbReference type="RefSeq" id="WP_096010145.1">
    <property type="nucleotide sequence ID" value="NZ_NTME01000013.1"/>
</dbReference>